<dbReference type="SMART" id="SM00256">
    <property type="entry name" value="FBOX"/>
    <property type="match status" value="1"/>
</dbReference>
<accession>A0ABD2ZGC4</accession>
<comment type="caution">
    <text evidence="2">The sequence shown here is derived from an EMBL/GenBank/DDBJ whole genome shotgun (WGS) entry which is preliminary data.</text>
</comment>
<evidence type="ECO:0000313" key="3">
    <source>
        <dbReference type="Proteomes" id="UP001630127"/>
    </source>
</evidence>
<gene>
    <name evidence="2" type="ORF">ACH5RR_020698</name>
</gene>
<name>A0ABD2ZGC4_9GENT</name>
<organism evidence="2 3">
    <name type="scientific">Cinchona calisaya</name>
    <dbReference type="NCBI Taxonomy" id="153742"/>
    <lineage>
        <taxon>Eukaryota</taxon>
        <taxon>Viridiplantae</taxon>
        <taxon>Streptophyta</taxon>
        <taxon>Embryophyta</taxon>
        <taxon>Tracheophyta</taxon>
        <taxon>Spermatophyta</taxon>
        <taxon>Magnoliopsida</taxon>
        <taxon>eudicotyledons</taxon>
        <taxon>Gunneridae</taxon>
        <taxon>Pentapetalae</taxon>
        <taxon>asterids</taxon>
        <taxon>lamiids</taxon>
        <taxon>Gentianales</taxon>
        <taxon>Rubiaceae</taxon>
        <taxon>Cinchonoideae</taxon>
        <taxon>Cinchoneae</taxon>
        <taxon>Cinchona</taxon>
    </lineage>
</organism>
<evidence type="ECO:0000259" key="1">
    <source>
        <dbReference type="SMART" id="SM00256"/>
    </source>
</evidence>
<dbReference type="EMBL" id="JBJUIK010000009">
    <property type="protein sequence ID" value="KAL3518109.1"/>
    <property type="molecule type" value="Genomic_DNA"/>
</dbReference>
<dbReference type="Pfam" id="PF00646">
    <property type="entry name" value="F-box"/>
    <property type="match status" value="1"/>
</dbReference>
<keyword evidence="3" id="KW-1185">Reference proteome</keyword>
<dbReference type="InterPro" id="IPR053772">
    <property type="entry name" value="At1g61320/At1g61330-like"/>
</dbReference>
<feature type="domain" description="F-box" evidence="1">
    <location>
        <begin position="28"/>
        <end position="69"/>
    </location>
</feature>
<evidence type="ECO:0000313" key="2">
    <source>
        <dbReference type="EMBL" id="KAL3518109.1"/>
    </source>
</evidence>
<dbReference type="InterPro" id="IPR001810">
    <property type="entry name" value="F-box_dom"/>
</dbReference>
<dbReference type="SUPFAM" id="SSF81383">
    <property type="entry name" value="F-box domain"/>
    <property type="match status" value="1"/>
</dbReference>
<dbReference type="Proteomes" id="UP001630127">
    <property type="component" value="Unassembled WGS sequence"/>
</dbReference>
<dbReference type="PANTHER" id="PTHR34145">
    <property type="entry name" value="OS02G0105600 PROTEIN"/>
    <property type="match status" value="1"/>
</dbReference>
<dbReference type="Pfam" id="PF23622">
    <property type="entry name" value="LRR_At1g61320_AtMIF1"/>
    <property type="match status" value="1"/>
</dbReference>
<dbReference type="InterPro" id="IPR055357">
    <property type="entry name" value="LRR_At1g61320_AtMIF1"/>
</dbReference>
<protein>
    <recommendedName>
        <fullName evidence="1">F-box domain-containing protein</fullName>
    </recommendedName>
</protein>
<dbReference type="Gene3D" id="3.80.10.10">
    <property type="entry name" value="Ribonuclease Inhibitor"/>
    <property type="match status" value="1"/>
</dbReference>
<reference evidence="2 3" key="1">
    <citation type="submission" date="2024-11" db="EMBL/GenBank/DDBJ databases">
        <title>A near-complete genome assembly of Cinchona calisaya.</title>
        <authorList>
            <person name="Lian D.C."/>
            <person name="Zhao X.W."/>
            <person name="Wei L."/>
        </authorList>
    </citation>
    <scope>NUCLEOTIDE SEQUENCE [LARGE SCALE GENOMIC DNA]</scope>
    <source>
        <tissue evidence="2">Nenye</tissue>
    </source>
</reference>
<dbReference type="SUPFAM" id="SSF52047">
    <property type="entry name" value="RNI-like"/>
    <property type="match status" value="1"/>
</dbReference>
<dbReference type="AlphaFoldDB" id="A0ABD2ZGC4"/>
<dbReference type="InterPro" id="IPR036047">
    <property type="entry name" value="F-box-like_dom_sf"/>
</dbReference>
<sequence length="481" mass="54536">MALNSVLVLGAGTKGAFGDEEEDRISLLSDDLLSDIIARLDLVEAVRTRILSRRWKNIFQSRSELHFDCSTFGSRILSGRGTKFSSLCHYDKRSRPHKLMFIKAVDQCLQLFSGQNVSYIGMKCCLGEEFASNFNRWLQSIATLGVQKLMVNFCSPTYIDKFGDWRCTELHLFPFQLLFEAASLKSLVLIACTLQPSFRGQFKSLQFLSLSVVPLGGGEFTSILSSCVNLQGITVAYSKLPPKFCITGQCLQLRYVYIQSCSGVEEIEIHHGSLEEFYCYTDGMIRYSVFAPKLERIYINFNARGTVPYFFCEVVKDFAQLKYLVFQTKTDALPYIPAKANMFSNLRILYLLTMLDTEADLLCVRPILAACPLLEHFRLLVRGPIRNEPREVECSAGDHAHLKLMELEAFHGTRNEIELASYVLRSASALERLWLLISYRSIHSDFSSTLEKGVMDDEERRLIFKELEGQAISSKATVTIC</sequence>
<dbReference type="InterPro" id="IPR032675">
    <property type="entry name" value="LRR_dom_sf"/>
</dbReference>
<proteinExistence type="predicted"/>
<dbReference type="PANTHER" id="PTHR34145:SF28">
    <property type="entry name" value="F-BOX DOMAIN-CONTAINING PROTEIN"/>
    <property type="match status" value="1"/>
</dbReference>